<reference evidence="7" key="1">
    <citation type="submission" date="2015-01" db="EMBL/GenBank/DDBJ databases">
        <title>Flavisolibacter sp./LCS9/ whole genome sequencing.</title>
        <authorList>
            <person name="Kim M.K."/>
            <person name="Srinivasan S."/>
            <person name="Lee J.-J."/>
        </authorList>
    </citation>
    <scope>NUCLEOTIDE SEQUENCE [LARGE SCALE GENOMIC DNA]</scope>
    <source>
        <strain evidence="7">LCS9</strain>
    </source>
</reference>
<dbReference type="PANTHER" id="PTHR24567">
    <property type="entry name" value="CRP FAMILY TRANSCRIPTIONAL REGULATORY PROTEIN"/>
    <property type="match status" value="1"/>
</dbReference>
<keyword evidence="3" id="KW-0804">Transcription</keyword>
<dbReference type="InterPro" id="IPR000595">
    <property type="entry name" value="cNMP-bd_dom"/>
</dbReference>
<dbReference type="SMART" id="SM00419">
    <property type="entry name" value="HTH_CRP"/>
    <property type="match status" value="1"/>
</dbReference>
<dbReference type="InterPro" id="IPR014710">
    <property type="entry name" value="RmlC-like_jellyroll"/>
</dbReference>
<dbReference type="GO" id="GO:0003700">
    <property type="term" value="F:DNA-binding transcription factor activity"/>
    <property type="evidence" value="ECO:0007669"/>
    <property type="project" value="TreeGrafter"/>
</dbReference>
<feature type="domain" description="Cyclic nucleotide-binding" evidence="4">
    <location>
        <begin position="36"/>
        <end position="135"/>
    </location>
</feature>
<dbReference type="InterPro" id="IPR012318">
    <property type="entry name" value="HTH_CRP"/>
</dbReference>
<dbReference type="PRINTS" id="PR00034">
    <property type="entry name" value="HTHCRP"/>
</dbReference>
<dbReference type="Pfam" id="PF00027">
    <property type="entry name" value="cNMP_binding"/>
    <property type="match status" value="1"/>
</dbReference>
<dbReference type="Gene3D" id="2.60.120.10">
    <property type="entry name" value="Jelly Rolls"/>
    <property type="match status" value="1"/>
</dbReference>
<evidence type="ECO:0000256" key="2">
    <source>
        <dbReference type="ARBA" id="ARBA00023125"/>
    </source>
</evidence>
<feature type="domain" description="HTH crp-type" evidence="5">
    <location>
        <begin position="149"/>
        <end position="220"/>
    </location>
</feature>
<dbReference type="Pfam" id="PF13545">
    <property type="entry name" value="HTH_Crp_2"/>
    <property type="match status" value="1"/>
</dbReference>
<dbReference type="GO" id="GO:0003677">
    <property type="term" value="F:DNA binding"/>
    <property type="evidence" value="ECO:0007669"/>
    <property type="project" value="UniProtKB-KW"/>
</dbReference>
<accession>A0A172TV92</accession>
<dbReference type="CDD" id="cd00038">
    <property type="entry name" value="CAP_ED"/>
    <property type="match status" value="1"/>
</dbReference>
<dbReference type="InterPro" id="IPR036390">
    <property type="entry name" value="WH_DNA-bd_sf"/>
</dbReference>
<evidence type="ECO:0000256" key="3">
    <source>
        <dbReference type="ARBA" id="ARBA00023163"/>
    </source>
</evidence>
<keyword evidence="2" id="KW-0238">DNA-binding</keyword>
<evidence type="ECO:0000313" key="6">
    <source>
        <dbReference type="EMBL" id="ANE51041.1"/>
    </source>
</evidence>
<evidence type="ECO:0000259" key="5">
    <source>
        <dbReference type="PROSITE" id="PS51063"/>
    </source>
</evidence>
<dbReference type="STRING" id="1492898.SY85_11545"/>
<dbReference type="InterPro" id="IPR036388">
    <property type="entry name" value="WH-like_DNA-bd_sf"/>
</dbReference>
<dbReference type="GO" id="GO:0005829">
    <property type="term" value="C:cytosol"/>
    <property type="evidence" value="ECO:0007669"/>
    <property type="project" value="TreeGrafter"/>
</dbReference>
<proteinExistence type="predicted"/>
<keyword evidence="7" id="KW-1185">Reference proteome</keyword>
<evidence type="ECO:0000313" key="7">
    <source>
        <dbReference type="Proteomes" id="UP000077177"/>
    </source>
</evidence>
<dbReference type="PANTHER" id="PTHR24567:SF28">
    <property type="entry name" value="LISTERIOLYSIN REGULATORY PROTEIN"/>
    <property type="match status" value="1"/>
</dbReference>
<dbReference type="PROSITE" id="PS50042">
    <property type="entry name" value="CNMP_BINDING_3"/>
    <property type="match status" value="1"/>
</dbReference>
<reference evidence="6 7" key="2">
    <citation type="journal article" date="2016" name="Int. J. Syst. Evol. Microbiol.">
        <title>Flavisolibacter tropicus sp. nov., isolated from tropical soil.</title>
        <authorList>
            <person name="Lee J.J."/>
            <person name="Kang M.S."/>
            <person name="Kim G.S."/>
            <person name="Lee C.S."/>
            <person name="Lim S."/>
            <person name="Lee J."/>
            <person name="Roh S.H."/>
            <person name="Kang H."/>
            <person name="Ha J.M."/>
            <person name="Bae S."/>
            <person name="Jung H.Y."/>
            <person name="Kim M.K."/>
        </authorList>
    </citation>
    <scope>NUCLEOTIDE SEQUENCE [LARGE SCALE GENOMIC DNA]</scope>
    <source>
        <strain evidence="6 7">LCS9</strain>
    </source>
</reference>
<keyword evidence="1" id="KW-0805">Transcription regulation</keyword>
<organism evidence="6 7">
    <name type="scientific">Flavisolibacter tropicus</name>
    <dbReference type="NCBI Taxonomy" id="1492898"/>
    <lineage>
        <taxon>Bacteria</taxon>
        <taxon>Pseudomonadati</taxon>
        <taxon>Bacteroidota</taxon>
        <taxon>Chitinophagia</taxon>
        <taxon>Chitinophagales</taxon>
        <taxon>Chitinophagaceae</taxon>
        <taxon>Flavisolibacter</taxon>
    </lineage>
</organism>
<dbReference type="PROSITE" id="PS51063">
    <property type="entry name" value="HTH_CRP_2"/>
    <property type="match status" value="1"/>
</dbReference>
<protein>
    <submittedName>
        <fullName evidence="6">Transcriptional regulator</fullName>
    </submittedName>
</protein>
<dbReference type="SUPFAM" id="SSF51206">
    <property type="entry name" value="cAMP-binding domain-like"/>
    <property type="match status" value="1"/>
</dbReference>
<dbReference type="EMBL" id="CP011390">
    <property type="protein sequence ID" value="ANE51041.1"/>
    <property type="molecule type" value="Genomic_DNA"/>
</dbReference>
<dbReference type="Gene3D" id="1.10.10.10">
    <property type="entry name" value="Winged helix-like DNA-binding domain superfamily/Winged helix DNA-binding domain"/>
    <property type="match status" value="1"/>
</dbReference>
<dbReference type="Proteomes" id="UP000077177">
    <property type="component" value="Chromosome"/>
</dbReference>
<dbReference type="SUPFAM" id="SSF46785">
    <property type="entry name" value="Winged helix' DNA-binding domain"/>
    <property type="match status" value="1"/>
</dbReference>
<dbReference type="AlphaFoldDB" id="A0A172TV92"/>
<dbReference type="InterPro" id="IPR050397">
    <property type="entry name" value="Env_Response_Regulators"/>
</dbReference>
<gene>
    <name evidence="6" type="ORF">SY85_11545</name>
</gene>
<evidence type="ECO:0000256" key="1">
    <source>
        <dbReference type="ARBA" id="ARBA00023015"/>
    </source>
</evidence>
<sequence>MRMPEIECTLSRCFLCTHCIPEWKAAVAVKKKTLLFHKGQTIFTEGDEVKGIYFVYSGVVKISKQWGAEKELLLRFAKEGDVVGFRGLGEESIYPISATALTETTLCYIPNDFFEATLRTNNSFTYQLLQVYAAELQRAEKRMRDLAHRDVKGRIAIALLELIDLFGLDKENFIALPVNRQDIASFAGTTYETVFKFFGELSQAGIITTEGKKIQVNQPDALQEFIKM</sequence>
<name>A0A172TV92_9BACT</name>
<dbReference type="KEGG" id="fla:SY85_11545"/>
<dbReference type="InterPro" id="IPR018490">
    <property type="entry name" value="cNMP-bd_dom_sf"/>
</dbReference>
<evidence type="ECO:0000259" key="4">
    <source>
        <dbReference type="PROSITE" id="PS50042"/>
    </source>
</evidence>
<dbReference type="SMART" id="SM00100">
    <property type="entry name" value="cNMP"/>
    <property type="match status" value="1"/>
</dbReference>